<dbReference type="PROSITE" id="PS51257">
    <property type="entry name" value="PROKAR_LIPOPROTEIN"/>
    <property type="match status" value="1"/>
</dbReference>
<evidence type="ECO:0000313" key="3">
    <source>
        <dbReference type="Proteomes" id="UP000189739"/>
    </source>
</evidence>
<name>A0A1S9PDK9_9SPHI</name>
<dbReference type="SUPFAM" id="SSF48452">
    <property type="entry name" value="TPR-like"/>
    <property type="match status" value="2"/>
</dbReference>
<keyword evidence="3" id="KW-1185">Reference proteome</keyword>
<dbReference type="Proteomes" id="UP000189739">
    <property type="component" value="Unassembled WGS sequence"/>
</dbReference>
<sequence length="1008" mass="113161">MSKQNIAALFTVAFIIAGCSLEKKSALNRGLQNLTAHYNILFNAREILRQKQEGYAAGFVDNYSELLSVYQDTAAVGTEPDKDLESAKTRANTIISIKEQSHYIPDAYLVLGKANFLGANYFDAAEYFNYVGLSATTKQAQLKQEALVWKARALLYLHKDAEAKQTIDSALQNINPKKNITADVYATQLQYYINQGEYPEAEAAAKEAIKFCKDNLQRMRWTFIQGQLQELNSKPADAVASYARVAKSNVSFDMAFNADLNRIRIEDMQNGVKVSRLARLRALLKNQNNADFTDQVYYQIAQLQYADNQIDDAIKSYKLSTAYSTRNQNQKGLSYLRLADVYFKNKTDYTLAKDYYDSTLTTLPPTYPGYITIKKKADNLQLLTDNLKVIAREDTLQMLAALDEPTRQKRLDEMAKRQAIQKQAATANVNASSAAANNPFADIDNPATAVASVPNGGNFYFYNTTAVSQGFSDFKRVWGNRKLEDNWRRSSRSNADITTNTLNTAKNVDVNAALPDSLQRTPAEVENSAFKNDLLQNLPLTPELLAQSNTRRYDAYMAIANFYRDVIDDKKEAAIAFEKVLALFPNNTNKAAIYYNLYRLYSESNKPLSDKYRDLVLKEYAETAFAKTILDPDYGKRMNEEDAGFSLLYNQVYDLYASKNYTATITSADGLLQTYPGGKFSAQLEYLKVFSAGHQEKLDPFKASLQQIAAKYPDDKLITPLVKEHLAYIDVNQAELAARPVVLTDRDLNEATFTIPIVYQQETEYRKPYTGGPIEIVPDVRKPEPKKPTPAPVVVKETVPPPVKQPEAAPVVKEPVKEPIVAKVDTVKPAVKEPEVAKTEPAKEPVKEPEVAKTEPVKEAVKEPVVLQVPTVQQPVVTVKPPLAKRPSIFSLRDSTHYFFVVNVNSGTTNLASSRFGIGQFNRVQYQGPPINHKLKTAGADNQLIYVGRFTNLDKAKDYARRIVPLLPDIMKVPGDKYSFFIITEENLDKLADSKTLGSYIDFYQKNY</sequence>
<dbReference type="Gene3D" id="1.25.40.10">
    <property type="entry name" value="Tetratricopeptide repeat domain"/>
    <property type="match status" value="3"/>
</dbReference>
<feature type="region of interest" description="Disordered" evidence="1">
    <location>
        <begin position="776"/>
        <end position="797"/>
    </location>
</feature>
<dbReference type="InterPro" id="IPR011990">
    <property type="entry name" value="TPR-like_helical_dom_sf"/>
</dbReference>
<proteinExistence type="predicted"/>
<feature type="compositionally biased region" description="Basic and acidic residues" evidence="1">
    <location>
        <begin position="778"/>
        <end position="787"/>
    </location>
</feature>
<accession>A0A1S9PDK9</accession>
<protein>
    <recommendedName>
        <fullName evidence="4">SPOR domain-containing protein</fullName>
    </recommendedName>
</protein>
<gene>
    <name evidence="2" type="ORF">BC343_29725</name>
</gene>
<dbReference type="EMBL" id="MBTF01000018">
    <property type="protein sequence ID" value="OOQ59015.1"/>
    <property type="molecule type" value="Genomic_DNA"/>
</dbReference>
<evidence type="ECO:0000256" key="1">
    <source>
        <dbReference type="SAM" id="MobiDB-lite"/>
    </source>
</evidence>
<dbReference type="OrthoDB" id="1522549at2"/>
<evidence type="ECO:0008006" key="4">
    <source>
        <dbReference type="Google" id="ProtNLM"/>
    </source>
</evidence>
<organism evidence="2 3">
    <name type="scientific">Mucilaginibacter pedocola</name>
    <dbReference type="NCBI Taxonomy" id="1792845"/>
    <lineage>
        <taxon>Bacteria</taxon>
        <taxon>Pseudomonadati</taxon>
        <taxon>Bacteroidota</taxon>
        <taxon>Sphingobacteriia</taxon>
        <taxon>Sphingobacteriales</taxon>
        <taxon>Sphingobacteriaceae</taxon>
        <taxon>Mucilaginibacter</taxon>
    </lineage>
</organism>
<dbReference type="InterPro" id="IPR019734">
    <property type="entry name" value="TPR_rpt"/>
</dbReference>
<dbReference type="SMART" id="SM00028">
    <property type="entry name" value="TPR"/>
    <property type="match status" value="4"/>
</dbReference>
<reference evidence="2 3" key="1">
    <citation type="submission" date="2016-07" db="EMBL/GenBank/DDBJ databases">
        <title>Genomic analysis of zinc-resistant bacterium Mucilaginibacter pedocola TBZ30.</title>
        <authorList>
            <person name="Huang J."/>
            <person name="Tang J."/>
        </authorList>
    </citation>
    <scope>NUCLEOTIDE SEQUENCE [LARGE SCALE GENOMIC DNA]</scope>
    <source>
        <strain evidence="2 3">TBZ30</strain>
    </source>
</reference>
<comment type="caution">
    <text evidence="2">The sequence shown here is derived from an EMBL/GenBank/DDBJ whole genome shotgun (WGS) entry which is preliminary data.</text>
</comment>
<dbReference type="RefSeq" id="WP_078348998.1">
    <property type="nucleotide sequence ID" value="NZ_MBTF01000018.1"/>
</dbReference>
<evidence type="ECO:0000313" key="2">
    <source>
        <dbReference type="EMBL" id="OOQ59015.1"/>
    </source>
</evidence>
<feature type="region of interest" description="Disordered" evidence="1">
    <location>
        <begin position="832"/>
        <end position="855"/>
    </location>
</feature>
<dbReference type="AlphaFoldDB" id="A0A1S9PDK9"/>
<dbReference type="STRING" id="1792845.BC343_29725"/>